<evidence type="ECO:0000256" key="4">
    <source>
        <dbReference type="PROSITE-ProRule" id="PRU00433"/>
    </source>
</evidence>
<evidence type="ECO:0000259" key="5">
    <source>
        <dbReference type="PROSITE" id="PS51007"/>
    </source>
</evidence>
<dbReference type="AlphaFoldDB" id="E4TQG4"/>
<dbReference type="PROSITE" id="PS51007">
    <property type="entry name" value="CYTC"/>
    <property type="match status" value="1"/>
</dbReference>
<dbReference type="Gene3D" id="1.10.760.10">
    <property type="entry name" value="Cytochrome c-like domain"/>
    <property type="match status" value="1"/>
</dbReference>
<dbReference type="InterPro" id="IPR036909">
    <property type="entry name" value="Cyt_c-like_dom_sf"/>
</dbReference>
<feature type="domain" description="Cytochrome c" evidence="5">
    <location>
        <begin position="123"/>
        <end position="211"/>
    </location>
</feature>
<dbReference type="eggNOG" id="COG2010">
    <property type="taxonomic scope" value="Bacteria"/>
</dbReference>
<dbReference type="GO" id="GO:0009055">
    <property type="term" value="F:electron transfer activity"/>
    <property type="evidence" value="ECO:0007669"/>
    <property type="project" value="InterPro"/>
</dbReference>
<evidence type="ECO:0000313" key="7">
    <source>
        <dbReference type="Proteomes" id="UP000008720"/>
    </source>
</evidence>
<organism evidence="6 7">
    <name type="scientific">Marivirga tractuosa (strain ATCC 23168 / DSM 4126 / NBRC 15989 / NCIMB 1408 / VKM B-1430 / H-43)</name>
    <name type="common">Microscilla tractuosa</name>
    <name type="synonym">Flexibacter tractuosus</name>
    <dbReference type="NCBI Taxonomy" id="643867"/>
    <lineage>
        <taxon>Bacteria</taxon>
        <taxon>Pseudomonadati</taxon>
        <taxon>Bacteroidota</taxon>
        <taxon>Cytophagia</taxon>
        <taxon>Cytophagales</taxon>
        <taxon>Marivirgaceae</taxon>
        <taxon>Marivirga</taxon>
    </lineage>
</organism>
<keyword evidence="1 4" id="KW-0349">Heme</keyword>
<dbReference type="HOGENOM" id="CLU_088548_0_0_10"/>
<dbReference type="Proteomes" id="UP000008720">
    <property type="component" value="Chromosome"/>
</dbReference>
<gene>
    <name evidence="6" type="ordered locus">Ftrac_3690</name>
</gene>
<proteinExistence type="predicted"/>
<dbReference type="KEGG" id="mtt:Ftrac_3690"/>
<keyword evidence="7" id="KW-1185">Reference proteome</keyword>
<name>E4TQG4_MARTH</name>
<dbReference type="GO" id="GO:0020037">
    <property type="term" value="F:heme binding"/>
    <property type="evidence" value="ECO:0007669"/>
    <property type="project" value="InterPro"/>
</dbReference>
<keyword evidence="3 4" id="KW-0408">Iron</keyword>
<dbReference type="SUPFAM" id="SSF46626">
    <property type="entry name" value="Cytochrome c"/>
    <property type="match status" value="1"/>
</dbReference>
<sequence>MMTTNKIFQILFFGFLTVLVVSCKPGKDNPGTEYAPNMYHAVSYEPLTQITEKDAGAWVSSDEDEYGEYYNSNPNNPFGMTMREPAKNTVPRNENGMLPYRLPKDSVELAARTLKNPLPDTNEILEEGKVLYTKYCTHCHGENGGGSMDETAKVGKVYQGVPSYSAGATSQLSEGHIFHVITHGIRRMGAHGSQVQQEDRWKIVRYVQTLQKQD</sequence>
<dbReference type="STRING" id="643867.Ftrac_3690"/>
<dbReference type="PANTHER" id="PTHR40394:SF2">
    <property type="entry name" value="QUINOL:CYTOCHROME C OXIDOREDUCTASE MEMBRANE PROTEIN"/>
    <property type="match status" value="1"/>
</dbReference>
<evidence type="ECO:0000256" key="3">
    <source>
        <dbReference type="ARBA" id="ARBA00023004"/>
    </source>
</evidence>
<reference evidence="6 7" key="1">
    <citation type="journal article" date="2011" name="Stand. Genomic Sci.">
        <title>Complete genome sequence of Marivirga tractuosa type strain (H-43).</title>
        <authorList>
            <person name="Pagani I."/>
            <person name="Chertkov O."/>
            <person name="Lapidus A."/>
            <person name="Lucas S."/>
            <person name="Del Rio T.G."/>
            <person name="Tice H."/>
            <person name="Copeland A."/>
            <person name="Cheng J.F."/>
            <person name="Nolan M."/>
            <person name="Saunders E."/>
            <person name="Pitluck S."/>
            <person name="Held B."/>
            <person name="Goodwin L."/>
            <person name="Liolios K."/>
            <person name="Ovchinikova G."/>
            <person name="Ivanova N."/>
            <person name="Mavromatis K."/>
            <person name="Pati A."/>
            <person name="Chen A."/>
            <person name="Palaniappan K."/>
            <person name="Land M."/>
            <person name="Hauser L."/>
            <person name="Jeffries C.D."/>
            <person name="Detter J.C."/>
            <person name="Han C."/>
            <person name="Tapia R."/>
            <person name="Ngatchou-Djao O.D."/>
            <person name="Rohde M."/>
            <person name="Goker M."/>
            <person name="Spring S."/>
            <person name="Sikorski J."/>
            <person name="Woyke T."/>
            <person name="Bristow J."/>
            <person name="Eisen J.A."/>
            <person name="Markowitz V."/>
            <person name="Hugenholtz P."/>
            <person name="Klenk H.P."/>
            <person name="Kyrpides N.C."/>
        </authorList>
    </citation>
    <scope>NUCLEOTIDE SEQUENCE [LARGE SCALE GENOMIC DNA]</scope>
    <source>
        <strain evidence="7">ATCC 23168 / DSM 4126 / NBRC 15989 / NCIMB 1408 / VKM B-1430 / H-43</strain>
    </source>
</reference>
<evidence type="ECO:0000313" key="6">
    <source>
        <dbReference type="EMBL" id="ADR23657.1"/>
    </source>
</evidence>
<dbReference type="PANTHER" id="PTHR40394">
    <property type="entry name" value="LIPOPROTEIN-RELATED"/>
    <property type="match status" value="1"/>
</dbReference>
<evidence type="ECO:0000256" key="1">
    <source>
        <dbReference type="ARBA" id="ARBA00022617"/>
    </source>
</evidence>
<dbReference type="GO" id="GO:0046872">
    <property type="term" value="F:metal ion binding"/>
    <property type="evidence" value="ECO:0007669"/>
    <property type="project" value="UniProtKB-KW"/>
</dbReference>
<accession>E4TQG4</accession>
<evidence type="ECO:0000256" key="2">
    <source>
        <dbReference type="ARBA" id="ARBA00022723"/>
    </source>
</evidence>
<dbReference type="PROSITE" id="PS51257">
    <property type="entry name" value="PROKAR_LIPOPROTEIN"/>
    <property type="match status" value="1"/>
</dbReference>
<keyword evidence="2 4" id="KW-0479">Metal-binding</keyword>
<dbReference type="Pfam" id="PF13442">
    <property type="entry name" value="Cytochrome_CBB3"/>
    <property type="match status" value="1"/>
</dbReference>
<protein>
    <submittedName>
        <fullName evidence="6">Cytochrome c family protein</fullName>
    </submittedName>
</protein>
<dbReference type="EMBL" id="CP002349">
    <property type="protein sequence ID" value="ADR23657.1"/>
    <property type="molecule type" value="Genomic_DNA"/>
</dbReference>
<dbReference type="InterPro" id="IPR009056">
    <property type="entry name" value="Cyt_c-like_dom"/>
</dbReference>